<reference evidence="1" key="1">
    <citation type="submission" date="2021-03" db="EMBL/GenBank/DDBJ databases">
        <title>Complete Genome of Pseudoalteromonas xiamenensis STKMTI.2, a new potential marine bacterium producing anti-Vibrio compounds.</title>
        <authorList>
            <person name="Handayani D.P."/>
            <person name="Isnansetyo A."/>
            <person name="Istiqomah I."/>
            <person name="Jumina J."/>
        </authorList>
    </citation>
    <scope>NUCLEOTIDE SEQUENCE</scope>
    <source>
        <strain evidence="1">STKMTI.2</strain>
    </source>
</reference>
<name>A0A975DFS5_9GAMM</name>
<proteinExistence type="predicted"/>
<protein>
    <submittedName>
        <fullName evidence="1">Uncharacterized protein</fullName>
    </submittedName>
</protein>
<accession>A0A975DFS5</accession>
<evidence type="ECO:0000313" key="1">
    <source>
        <dbReference type="EMBL" id="QTH71041.1"/>
    </source>
</evidence>
<dbReference type="RefSeq" id="WP_208842683.1">
    <property type="nucleotide sequence ID" value="NZ_CP072133.1"/>
</dbReference>
<evidence type="ECO:0000313" key="2">
    <source>
        <dbReference type="Proteomes" id="UP000664904"/>
    </source>
</evidence>
<sequence>MDKKYSLLMSLFNEFNANELHIIICSVFVDEITQSLLERQVNIANIFFFHTAKNLVVPATDYVCETIDDDEILYAVYDLKRSIATFDATNFAVLAEARRIELGLKYLHFIVIPKEGPKNTISIMSMHEPDDLQWRINHILLPLFSCIPSCKGISSLVTREQARPLENSQYHIFPDEFTLQSPAMPMGFPELIAAKNEGKSLAHIQAPRNALNLVDSFLSSYAKDKKVITITFREYNSHQQRNSNANEWRHFLESLSDEYLPIIIRDTYKATSPICDELAGYLQFPMASIDLTVRVALYQRAFLNFSIPTGPAYLFYFIPNCSNIVFREFNNAHFATSETTVSKGGYFKDEQPEFRQNSKQIVFWGQENLANIHQSFLIFLKECEND</sequence>
<keyword evidence="2" id="KW-1185">Reference proteome</keyword>
<dbReference type="EMBL" id="CP072133">
    <property type="protein sequence ID" value="QTH71041.1"/>
    <property type="molecule type" value="Genomic_DNA"/>
</dbReference>
<organism evidence="1 2">
    <name type="scientific">Pseudoalteromonas xiamenensis</name>
    <dbReference type="NCBI Taxonomy" id="882626"/>
    <lineage>
        <taxon>Bacteria</taxon>
        <taxon>Pseudomonadati</taxon>
        <taxon>Pseudomonadota</taxon>
        <taxon>Gammaproteobacteria</taxon>
        <taxon>Alteromonadales</taxon>
        <taxon>Pseudoalteromonadaceae</taxon>
        <taxon>Pseudoalteromonas</taxon>
    </lineage>
</organism>
<dbReference type="KEGG" id="pxi:J5O05_14420"/>
<gene>
    <name evidence="1" type="ORF">J5O05_14420</name>
</gene>
<dbReference type="AlphaFoldDB" id="A0A975DFS5"/>
<dbReference type="Proteomes" id="UP000664904">
    <property type="component" value="Chromosome"/>
</dbReference>